<dbReference type="AlphaFoldDB" id="A0AAN6Z7B8"/>
<dbReference type="Proteomes" id="UP001302602">
    <property type="component" value="Unassembled WGS sequence"/>
</dbReference>
<feature type="compositionally biased region" description="Low complexity" evidence="5">
    <location>
        <begin position="50"/>
        <end position="64"/>
    </location>
</feature>
<feature type="compositionally biased region" description="Low complexity" evidence="5">
    <location>
        <begin position="105"/>
        <end position="130"/>
    </location>
</feature>
<dbReference type="GeneID" id="87822891"/>
<feature type="region of interest" description="Disordered" evidence="5">
    <location>
        <begin position="189"/>
        <end position="256"/>
    </location>
</feature>
<evidence type="ECO:0000256" key="1">
    <source>
        <dbReference type="ARBA" id="ARBA00004167"/>
    </source>
</evidence>
<keyword evidence="4 6" id="KW-0472">Membrane</keyword>
<evidence type="ECO:0000256" key="4">
    <source>
        <dbReference type="ARBA" id="ARBA00023136"/>
    </source>
</evidence>
<dbReference type="PANTHER" id="PTHR15549:SF6">
    <property type="entry name" value="MID2 DOMAIN-CONTAINING PROTEIN"/>
    <property type="match status" value="1"/>
</dbReference>
<gene>
    <name evidence="7" type="ORF">N657DRAFT_181440</name>
</gene>
<keyword evidence="3 6" id="KW-1133">Transmembrane helix</keyword>
<reference evidence="7" key="1">
    <citation type="journal article" date="2023" name="Mol. Phylogenet. Evol.">
        <title>Genome-scale phylogeny and comparative genomics of the fungal order Sordariales.</title>
        <authorList>
            <person name="Hensen N."/>
            <person name="Bonometti L."/>
            <person name="Westerberg I."/>
            <person name="Brannstrom I.O."/>
            <person name="Guillou S."/>
            <person name="Cros-Aarteil S."/>
            <person name="Calhoun S."/>
            <person name="Haridas S."/>
            <person name="Kuo A."/>
            <person name="Mondo S."/>
            <person name="Pangilinan J."/>
            <person name="Riley R."/>
            <person name="LaButti K."/>
            <person name="Andreopoulos B."/>
            <person name="Lipzen A."/>
            <person name="Chen C."/>
            <person name="Yan M."/>
            <person name="Daum C."/>
            <person name="Ng V."/>
            <person name="Clum A."/>
            <person name="Steindorff A."/>
            <person name="Ohm R.A."/>
            <person name="Martin F."/>
            <person name="Silar P."/>
            <person name="Natvig D.O."/>
            <person name="Lalanne C."/>
            <person name="Gautier V."/>
            <person name="Ament-Velasquez S.L."/>
            <person name="Kruys A."/>
            <person name="Hutchinson M.I."/>
            <person name="Powell A.J."/>
            <person name="Barry K."/>
            <person name="Miller A.N."/>
            <person name="Grigoriev I.V."/>
            <person name="Debuchy R."/>
            <person name="Gladieux P."/>
            <person name="Hiltunen Thoren M."/>
            <person name="Johannesson H."/>
        </authorList>
    </citation>
    <scope>NUCLEOTIDE SEQUENCE</scope>
    <source>
        <strain evidence="7">CBS 731.68</strain>
    </source>
</reference>
<keyword evidence="8" id="KW-1185">Reference proteome</keyword>
<dbReference type="InterPro" id="IPR051694">
    <property type="entry name" value="Immunoregulatory_rcpt-like"/>
</dbReference>
<dbReference type="EMBL" id="MU853224">
    <property type="protein sequence ID" value="KAK4126939.1"/>
    <property type="molecule type" value="Genomic_DNA"/>
</dbReference>
<dbReference type="GO" id="GO:0071944">
    <property type="term" value="C:cell periphery"/>
    <property type="evidence" value="ECO:0007669"/>
    <property type="project" value="UniProtKB-ARBA"/>
</dbReference>
<feature type="transmembrane region" description="Helical" evidence="6">
    <location>
        <begin position="145"/>
        <end position="168"/>
    </location>
</feature>
<proteinExistence type="predicted"/>
<reference evidence="7" key="2">
    <citation type="submission" date="2023-05" db="EMBL/GenBank/DDBJ databases">
        <authorList>
            <consortium name="Lawrence Berkeley National Laboratory"/>
            <person name="Steindorff A."/>
            <person name="Hensen N."/>
            <person name="Bonometti L."/>
            <person name="Westerberg I."/>
            <person name="Brannstrom I.O."/>
            <person name="Guillou S."/>
            <person name="Cros-Aarteil S."/>
            <person name="Calhoun S."/>
            <person name="Haridas S."/>
            <person name="Kuo A."/>
            <person name="Mondo S."/>
            <person name="Pangilinan J."/>
            <person name="Riley R."/>
            <person name="Labutti K."/>
            <person name="Andreopoulos B."/>
            <person name="Lipzen A."/>
            <person name="Chen C."/>
            <person name="Yanf M."/>
            <person name="Daum C."/>
            <person name="Ng V."/>
            <person name="Clum A."/>
            <person name="Ohm R."/>
            <person name="Martin F."/>
            <person name="Silar P."/>
            <person name="Natvig D."/>
            <person name="Lalanne C."/>
            <person name="Gautier V."/>
            <person name="Ament-Velasquez S.L."/>
            <person name="Kruys A."/>
            <person name="Hutchinson M.I."/>
            <person name="Powell A.J."/>
            <person name="Barry K."/>
            <person name="Miller A.N."/>
            <person name="Grigoriev I.V."/>
            <person name="Debuchy R."/>
            <person name="Gladieux P."/>
            <person name="Thoren M.H."/>
            <person name="Johannesson H."/>
        </authorList>
    </citation>
    <scope>NUCLEOTIDE SEQUENCE</scope>
    <source>
        <strain evidence="7">CBS 731.68</strain>
    </source>
</reference>
<feature type="compositionally biased region" description="Basic residues" evidence="5">
    <location>
        <begin position="95"/>
        <end position="104"/>
    </location>
</feature>
<evidence type="ECO:0000256" key="2">
    <source>
        <dbReference type="ARBA" id="ARBA00022692"/>
    </source>
</evidence>
<evidence type="ECO:0000313" key="7">
    <source>
        <dbReference type="EMBL" id="KAK4126939.1"/>
    </source>
</evidence>
<protein>
    <submittedName>
        <fullName evidence="7">Uncharacterized protein</fullName>
    </submittedName>
</protein>
<dbReference type="RefSeq" id="XP_062650710.1">
    <property type="nucleotide sequence ID" value="XM_062786125.1"/>
</dbReference>
<organism evidence="7 8">
    <name type="scientific">Parathielavia appendiculata</name>
    <dbReference type="NCBI Taxonomy" id="2587402"/>
    <lineage>
        <taxon>Eukaryota</taxon>
        <taxon>Fungi</taxon>
        <taxon>Dikarya</taxon>
        <taxon>Ascomycota</taxon>
        <taxon>Pezizomycotina</taxon>
        <taxon>Sordariomycetes</taxon>
        <taxon>Sordariomycetidae</taxon>
        <taxon>Sordariales</taxon>
        <taxon>Chaetomiaceae</taxon>
        <taxon>Parathielavia</taxon>
    </lineage>
</organism>
<feature type="compositionally biased region" description="Basic and acidic residues" evidence="5">
    <location>
        <begin position="215"/>
        <end position="226"/>
    </location>
</feature>
<dbReference type="GO" id="GO:0016020">
    <property type="term" value="C:membrane"/>
    <property type="evidence" value="ECO:0007669"/>
    <property type="project" value="UniProtKB-SubCell"/>
</dbReference>
<evidence type="ECO:0000256" key="5">
    <source>
        <dbReference type="SAM" id="MobiDB-lite"/>
    </source>
</evidence>
<comment type="caution">
    <text evidence="7">The sequence shown here is derived from an EMBL/GenBank/DDBJ whole genome shotgun (WGS) entry which is preliminary data.</text>
</comment>
<evidence type="ECO:0000256" key="3">
    <source>
        <dbReference type="ARBA" id="ARBA00022989"/>
    </source>
</evidence>
<evidence type="ECO:0000313" key="8">
    <source>
        <dbReference type="Proteomes" id="UP001302602"/>
    </source>
</evidence>
<feature type="compositionally biased region" description="Low complexity" evidence="5">
    <location>
        <begin position="78"/>
        <end position="94"/>
    </location>
</feature>
<dbReference type="PANTHER" id="PTHR15549">
    <property type="entry name" value="PAIRED IMMUNOGLOBULIN-LIKE TYPE 2 RECEPTOR"/>
    <property type="match status" value="1"/>
</dbReference>
<keyword evidence="2 6" id="KW-0812">Transmembrane</keyword>
<feature type="region of interest" description="Disordered" evidence="5">
    <location>
        <begin position="49"/>
        <end position="139"/>
    </location>
</feature>
<name>A0AAN6Z7B8_9PEZI</name>
<comment type="subcellular location">
    <subcellularLocation>
        <location evidence="1">Membrane</location>
        <topology evidence="1">Single-pass membrane protein</topology>
    </subcellularLocation>
</comment>
<evidence type="ECO:0000256" key="6">
    <source>
        <dbReference type="SAM" id="Phobius"/>
    </source>
</evidence>
<sequence length="396" mass="41965">MKPAQTFLSLLTAAAVSVGFASVQLIASRTAAVRFQPLLDIVRRSVLHCSRSSSTTRSRSSFSTRKNDDGDGDDSTTTRRTSQTRTHPSTYPIKTTKRTTRRRTSITSAATATASSTLSESQSRSPSETAPSADENKPSGLSAGAAAGIAAGAVAFVAIIAAAAFLLWRRRQGGIRGAVVTADYPQGMSSMSDAEPKMPPPAAGEDGPNEINPETESRDVVEERRPSSMTAAPSETRYKIPPAGTLPGEPGVEHSGKEYPQQQQQWLQEGNLGEARPVSAFGTYPLSPGQPVLPVSPMTPYRPESSILMAGQRPTSLQSRAPSYHPDMCSSPELPAYMIPGGNKSRAISFSSVAHFGGGWSQVAELVGSPPRRSMPSMMVVVEGGSPTRRSHVELP</sequence>
<accession>A0AAN6Z7B8</accession>